<comment type="caution">
    <text evidence="4">The sequence shown here is derived from an EMBL/GenBank/DDBJ whole genome shotgun (WGS) entry which is preliminary data.</text>
</comment>
<proteinExistence type="predicted"/>
<dbReference type="Proteomes" id="UP001567538">
    <property type="component" value="Unassembled WGS sequence"/>
</dbReference>
<evidence type="ECO:0000259" key="3">
    <source>
        <dbReference type="Pfam" id="PF14226"/>
    </source>
</evidence>
<keyword evidence="1" id="KW-0479">Metal-binding</keyword>
<protein>
    <submittedName>
        <fullName evidence="4">2-oxoglutarate and oxygenase superfamily protein</fullName>
    </submittedName>
</protein>
<evidence type="ECO:0000256" key="1">
    <source>
        <dbReference type="ARBA" id="ARBA00022723"/>
    </source>
</evidence>
<keyword evidence="5" id="KW-1185">Reference proteome</keyword>
<organism evidence="4 5">
    <name type="scientific">Salvia divinorum</name>
    <name type="common">Maria pastora</name>
    <name type="synonym">Diviner's sage</name>
    <dbReference type="NCBI Taxonomy" id="28513"/>
    <lineage>
        <taxon>Eukaryota</taxon>
        <taxon>Viridiplantae</taxon>
        <taxon>Streptophyta</taxon>
        <taxon>Embryophyta</taxon>
        <taxon>Tracheophyta</taxon>
        <taxon>Spermatophyta</taxon>
        <taxon>Magnoliopsida</taxon>
        <taxon>eudicotyledons</taxon>
        <taxon>Gunneridae</taxon>
        <taxon>Pentapetalae</taxon>
        <taxon>asterids</taxon>
        <taxon>lamiids</taxon>
        <taxon>Lamiales</taxon>
        <taxon>Lamiaceae</taxon>
        <taxon>Nepetoideae</taxon>
        <taxon>Mentheae</taxon>
        <taxon>Salviinae</taxon>
        <taxon>Salvia</taxon>
        <taxon>Salvia subgen. Calosphace</taxon>
    </lineage>
</organism>
<dbReference type="SUPFAM" id="SSF51197">
    <property type="entry name" value="Clavaminate synthase-like"/>
    <property type="match status" value="1"/>
</dbReference>
<sequence length="202" mass="23326">MGSETLIKLPVIDFSNLKHQNETREPVKIQVRKALEDYGCFEATFDEIPLHLRTSILGVEQLFDLPLTIKESHKSKMGHHGYIGKSRGFQLYESLGIEDVTSPHSIDTFTNLMWPEGNPSISESMLLYTERVSELDNIVRKMVLESLELGKYMEWKITSTPPTTLFKFEFRNTISLQTMRLTQLYLILSLCLWESLFTLAFT</sequence>
<evidence type="ECO:0000256" key="2">
    <source>
        <dbReference type="ARBA" id="ARBA00023004"/>
    </source>
</evidence>
<dbReference type="AlphaFoldDB" id="A0ABD1I8M7"/>
<dbReference type="GO" id="GO:0016706">
    <property type="term" value="F:2-oxoglutarate-dependent dioxygenase activity"/>
    <property type="evidence" value="ECO:0007669"/>
    <property type="project" value="UniProtKB-ARBA"/>
</dbReference>
<dbReference type="Gene3D" id="2.60.120.330">
    <property type="entry name" value="B-lactam Antibiotic, Isopenicillin N Synthase, Chain"/>
    <property type="match status" value="1"/>
</dbReference>
<accession>A0ABD1I8M7</accession>
<dbReference type="InterPro" id="IPR027443">
    <property type="entry name" value="IPNS-like_sf"/>
</dbReference>
<gene>
    <name evidence="4" type="ORF">AAHA92_07345</name>
</gene>
<dbReference type="EMBL" id="JBEAFC010000003">
    <property type="protein sequence ID" value="KAL1565081.1"/>
    <property type="molecule type" value="Genomic_DNA"/>
</dbReference>
<evidence type="ECO:0000313" key="5">
    <source>
        <dbReference type="Proteomes" id="UP001567538"/>
    </source>
</evidence>
<dbReference type="GO" id="GO:0046872">
    <property type="term" value="F:metal ion binding"/>
    <property type="evidence" value="ECO:0007669"/>
    <property type="project" value="UniProtKB-KW"/>
</dbReference>
<dbReference type="InterPro" id="IPR050231">
    <property type="entry name" value="Iron_ascorbate_oxido_reductase"/>
</dbReference>
<dbReference type="PANTHER" id="PTHR47990">
    <property type="entry name" value="2-OXOGLUTARATE (2OG) AND FE(II)-DEPENDENT OXYGENASE SUPERFAMILY PROTEIN-RELATED"/>
    <property type="match status" value="1"/>
</dbReference>
<name>A0ABD1I8M7_SALDI</name>
<dbReference type="Pfam" id="PF14226">
    <property type="entry name" value="DIOX_N"/>
    <property type="match status" value="1"/>
</dbReference>
<feature type="domain" description="Non-haem dioxygenase N-terminal" evidence="3">
    <location>
        <begin position="9"/>
        <end position="85"/>
    </location>
</feature>
<keyword evidence="2" id="KW-0408">Iron</keyword>
<reference evidence="4 5" key="1">
    <citation type="submission" date="2024-06" db="EMBL/GenBank/DDBJ databases">
        <title>A chromosome level genome sequence of Diviner's sage (Salvia divinorum).</title>
        <authorList>
            <person name="Ford S.A."/>
            <person name="Ro D.-K."/>
            <person name="Ness R.W."/>
            <person name="Phillips M.A."/>
        </authorList>
    </citation>
    <scope>NUCLEOTIDE SEQUENCE [LARGE SCALE GENOMIC DNA]</scope>
    <source>
        <strain evidence="4">SAF-2024a</strain>
        <tissue evidence="4">Leaf</tissue>
    </source>
</reference>
<dbReference type="InterPro" id="IPR026992">
    <property type="entry name" value="DIOX_N"/>
</dbReference>
<evidence type="ECO:0000313" key="4">
    <source>
        <dbReference type="EMBL" id="KAL1565081.1"/>
    </source>
</evidence>